<organism evidence="2 3">
    <name type="scientific">Actinoplanes siamensis</name>
    <dbReference type="NCBI Taxonomy" id="1223317"/>
    <lineage>
        <taxon>Bacteria</taxon>
        <taxon>Bacillati</taxon>
        <taxon>Actinomycetota</taxon>
        <taxon>Actinomycetes</taxon>
        <taxon>Micromonosporales</taxon>
        <taxon>Micromonosporaceae</taxon>
        <taxon>Actinoplanes</taxon>
    </lineage>
</organism>
<gene>
    <name evidence="2" type="ORF">Asi03nite_35350</name>
</gene>
<evidence type="ECO:0000313" key="2">
    <source>
        <dbReference type="EMBL" id="GIF05997.1"/>
    </source>
</evidence>
<feature type="region of interest" description="Disordered" evidence="1">
    <location>
        <begin position="1"/>
        <end position="138"/>
    </location>
</feature>
<dbReference type="EMBL" id="BOMW01000032">
    <property type="protein sequence ID" value="GIF05997.1"/>
    <property type="molecule type" value="Genomic_DNA"/>
</dbReference>
<feature type="compositionally biased region" description="Low complexity" evidence="1">
    <location>
        <begin position="48"/>
        <end position="63"/>
    </location>
</feature>
<feature type="compositionally biased region" description="Basic and acidic residues" evidence="1">
    <location>
        <begin position="98"/>
        <end position="128"/>
    </location>
</feature>
<dbReference type="Proteomes" id="UP000629619">
    <property type="component" value="Unassembled WGS sequence"/>
</dbReference>
<protein>
    <submittedName>
        <fullName evidence="2">Uncharacterized protein</fullName>
    </submittedName>
</protein>
<proteinExistence type="predicted"/>
<evidence type="ECO:0000256" key="1">
    <source>
        <dbReference type="SAM" id="MobiDB-lite"/>
    </source>
</evidence>
<keyword evidence="3" id="KW-1185">Reference proteome</keyword>
<feature type="compositionally biased region" description="Low complexity" evidence="1">
    <location>
        <begin position="129"/>
        <end position="138"/>
    </location>
</feature>
<dbReference type="AlphaFoldDB" id="A0A919N7R2"/>
<evidence type="ECO:0000313" key="3">
    <source>
        <dbReference type="Proteomes" id="UP000629619"/>
    </source>
</evidence>
<accession>A0A919N7R2</accession>
<name>A0A919N7R2_9ACTN</name>
<sequence length="138" mass="14173">MPAFQPVGEVFDSTAMSPRRYGSAGWACGAGSRAGHSGIASQDGVGAGESQAGAAGAGAACEGPFQDGRDEEPVPAGEADRAGDADRAWEGASQDGRSSPERDGDRSSWRRDEEREEARDGESQDGRSSRGSARSPAK</sequence>
<reference evidence="2" key="1">
    <citation type="submission" date="2021-01" db="EMBL/GenBank/DDBJ databases">
        <title>Whole genome shotgun sequence of Actinoplanes siamensis NBRC 109076.</title>
        <authorList>
            <person name="Komaki H."/>
            <person name="Tamura T."/>
        </authorList>
    </citation>
    <scope>NUCLEOTIDE SEQUENCE</scope>
    <source>
        <strain evidence="2">NBRC 109076</strain>
    </source>
</reference>
<feature type="compositionally biased region" description="Basic and acidic residues" evidence="1">
    <location>
        <begin position="67"/>
        <end position="89"/>
    </location>
</feature>
<comment type="caution">
    <text evidence="2">The sequence shown here is derived from an EMBL/GenBank/DDBJ whole genome shotgun (WGS) entry which is preliminary data.</text>
</comment>